<dbReference type="Proteomes" id="UP000608754">
    <property type="component" value="Unassembled WGS sequence"/>
</dbReference>
<gene>
    <name evidence="1" type="ORF">IM532_11630</name>
</gene>
<dbReference type="PANTHER" id="PTHR33639:SF2">
    <property type="entry name" value="DUF393 DOMAIN-CONTAINING PROTEIN"/>
    <property type="match status" value="1"/>
</dbReference>
<dbReference type="Pfam" id="PF04134">
    <property type="entry name" value="DCC1-like"/>
    <property type="match status" value="1"/>
</dbReference>
<organism evidence="1 2">
    <name type="scientific">Faecalibacter rhinopitheci</name>
    <dbReference type="NCBI Taxonomy" id="2779678"/>
    <lineage>
        <taxon>Bacteria</taxon>
        <taxon>Pseudomonadati</taxon>
        <taxon>Bacteroidota</taxon>
        <taxon>Flavobacteriia</taxon>
        <taxon>Flavobacteriales</taxon>
        <taxon>Weeksellaceae</taxon>
        <taxon>Faecalibacter</taxon>
    </lineage>
</organism>
<dbReference type="GO" id="GO:0015035">
    <property type="term" value="F:protein-disulfide reductase activity"/>
    <property type="evidence" value="ECO:0007669"/>
    <property type="project" value="InterPro"/>
</dbReference>
<dbReference type="InterPro" id="IPR007263">
    <property type="entry name" value="DCC1-like"/>
</dbReference>
<dbReference type="EMBL" id="JADGIK010000008">
    <property type="protein sequence ID" value="MBF0598081.1"/>
    <property type="molecule type" value="Genomic_DNA"/>
</dbReference>
<sequence>MKKDKIIFFDGVCNLCNSTVQFIIENDSQNKFHFSSLQSNFGQKFLEENNLKTENFDSIILLENNEIYQKSDAAIKIASHLDSPYNYLKLFSILPKFIRDFFYSIVAKNRYRIFGKKESCWIPTAELRSKFLE</sequence>
<reference evidence="1" key="1">
    <citation type="submission" date="2020-10" db="EMBL/GenBank/DDBJ databases">
        <authorList>
            <person name="Lu T."/>
            <person name="Wang Q."/>
            <person name="Han X."/>
        </authorList>
    </citation>
    <scope>NUCLEOTIDE SEQUENCE</scope>
    <source>
        <strain evidence="1">WQ 117</strain>
    </source>
</reference>
<evidence type="ECO:0000313" key="1">
    <source>
        <dbReference type="EMBL" id="MBF0598081.1"/>
    </source>
</evidence>
<dbReference type="PANTHER" id="PTHR33639">
    <property type="entry name" value="THIOL-DISULFIDE OXIDOREDUCTASE DCC"/>
    <property type="match status" value="1"/>
</dbReference>
<accession>A0A8J7KE48</accession>
<dbReference type="AlphaFoldDB" id="A0A8J7KE48"/>
<name>A0A8J7KE48_9FLAO</name>
<comment type="caution">
    <text evidence="1">The sequence shown here is derived from an EMBL/GenBank/DDBJ whole genome shotgun (WGS) entry which is preliminary data.</text>
</comment>
<dbReference type="InterPro" id="IPR052927">
    <property type="entry name" value="DCC_oxidoreductase"/>
</dbReference>
<dbReference type="RefSeq" id="WP_194183626.1">
    <property type="nucleotide sequence ID" value="NZ_JADGIK010000008.1"/>
</dbReference>
<proteinExistence type="predicted"/>
<protein>
    <submittedName>
        <fullName evidence="1">Thiol-disulfide oxidoreductase DCC family protein</fullName>
    </submittedName>
</protein>
<keyword evidence="2" id="KW-1185">Reference proteome</keyword>
<evidence type="ECO:0000313" key="2">
    <source>
        <dbReference type="Proteomes" id="UP000608754"/>
    </source>
</evidence>